<dbReference type="GO" id="GO:0046872">
    <property type="term" value="F:metal ion binding"/>
    <property type="evidence" value="ECO:0007669"/>
    <property type="project" value="InterPro"/>
</dbReference>
<dbReference type="RefSeq" id="WP_200814738.1">
    <property type="nucleotide sequence ID" value="NZ_OCNK01000003.1"/>
</dbReference>
<reference evidence="3" key="1">
    <citation type="submission" date="2017-09" db="EMBL/GenBank/DDBJ databases">
        <authorList>
            <person name="Varghese N."/>
            <person name="Submissions S."/>
        </authorList>
    </citation>
    <scope>NUCLEOTIDE SEQUENCE [LARGE SCALE GENOMIC DNA]</scope>
    <source>
        <strain evidence="3">DSM 44270</strain>
    </source>
</reference>
<dbReference type="EMBL" id="OCNK01000003">
    <property type="protein sequence ID" value="SOE00644.1"/>
    <property type="molecule type" value="Genomic_DNA"/>
</dbReference>
<evidence type="ECO:0000313" key="3">
    <source>
        <dbReference type="Proteomes" id="UP000219482"/>
    </source>
</evidence>
<protein>
    <submittedName>
        <fullName evidence="2">TIGR03083 family protein</fullName>
    </submittedName>
</protein>
<dbReference type="NCBIfam" id="TIGR03083">
    <property type="entry name" value="maleylpyruvate isomerase family mycothiol-dependent enzyme"/>
    <property type="match status" value="1"/>
</dbReference>
<dbReference type="SUPFAM" id="SSF109854">
    <property type="entry name" value="DinB/YfiT-like putative metalloenzymes"/>
    <property type="match status" value="1"/>
</dbReference>
<organism evidence="2 3">
    <name type="scientific">Blastococcus haudaquaticus</name>
    <dbReference type="NCBI Taxonomy" id="1938745"/>
    <lineage>
        <taxon>Bacteria</taxon>
        <taxon>Bacillati</taxon>
        <taxon>Actinomycetota</taxon>
        <taxon>Actinomycetes</taxon>
        <taxon>Geodermatophilales</taxon>
        <taxon>Geodermatophilaceae</taxon>
        <taxon>Blastococcus</taxon>
    </lineage>
</organism>
<evidence type="ECO:0000313" key="2">
    <source>
        <dbReference type="EMBL" id="SOE00644.1"/>
    </source>
</evidence>
<sequence>MTARTAVLERAPAMGLAAVEYGRFAQLVQDLDAADLSRPTDCPDWDVRAMAGHVLGMAEMVTSLPAFIGQNAAAARAGGGIDALTGLQVRRTAGLSTEELVARLVAVGPRAVRGRRRLSAVLGRLPLPEKQVVGSETELWRFGYLFDVILTRDTWMHRMDVSRATGREPELTADHDAVLVADVVAEWAARHGRPYRLRLTGPAGGTWSAGEGGDELELDAVEFCRLLSGRGSGAGLLAQQVPF</sequence>
<evidence type="ECO:0000259" key="1">
    <source>
        <dbReference type="Pfam" id="PF11716"/>
    </source>
</evidence>
<dbReference type="Proteomes" id="UP000219482">
    <property type="component" value="Unassembled WGS sequence"/>
</dbReference>
<dbReference type="Pfam" id="PF11716">
    <property type="entry name" value="MDMPI_N"/>
    <property type="match status" value="1"/>
</dbReference>
<gene>
    <name evidence="2" type="ORF">SAMN06272739_2706</name>
</gene>
<proteinExistence type="predicted"/>
<feature type="domain" description="Mycothiol-dependent maleylpyruvate isomerase metal-binding" evidence="1">
    <location>
        <begin position="22"/>
        <end position="161"/>
    </location>
</feature>
<dbReference type="InterPro" id="IPR017517">
    <property type="entry name" value="Maleyloyr_isom"/>
</dbReference>
<accession>A0A286H019</accession>
<keyword evidence="3" id="KW-1185">Reference proteome</keyword>
<dbReference type="Gene3D" id="1.20.120.450">
    <property type="entry name" value="dinb family like domain"/>
    <property type="match status" value="1"/>
</dbReference>
<dbReference type="AlphaFoldDB" id="A0A286H019"/>
<dbReference type="InterPro" id="IPR024344">
    <property type="entry name" value="MDMPI_metal-binding"/>
</dbReference>
<dbReference type="InterPro" id="IPR034660">
    <property type="entry name" value="DinB/YfiT-like"/>
</dbReference>
<name>A0A286H019_9ACTN</name>